<gene>
    <name evidence="1" type="ORF">DF196_06630</name>
</gene>
<comment type="caution">
    <text evidence="1">The sequence shown here is derived from an EMBL/GenBank/DDBJ whole genome shotgun (WGS) entry which is preliminary data.</text>
</comment>
<proteinExistence type="predicted"/>
<name>A0A2U2N920_9BIFI</name>
<evidence type="ECO:0000313" key="1">
    <source>
        <dbReference type="EMBL" id="PWG65603.1"/>
    </source>
</evidence>
<accession>A0A2U2N920</accession>
<protein>
    <submittedName>
        <fullName evidence="1">Uncharacterized protein</fullName>
    </submittedName>
</protein>
<evidence type="ECO:0000313" key="2">
    <source>
        <dbReference type="Proteomes" id="UP000245876"/>
    </source>
</evidence>
<dbReference type="RefSeq" id="WP_109057072.1">
    <property type="nucleotide sequence ID" value="NZ_QFFM01000012.1"/>
</dbReference>
<organism evidence="1 2">
    <name type="scientific">Bifidobacterium callitrichidarum</name>
    <dbReference type="NCBI Taxonomy" id="2052941"/>
    <lineage>
        <taxon>Bacteria</taxon>
        <taxon>Bacillati</taxon>
        <taxon>Actinomycetota</taxon>
        <taxon>Actinomycetes</taxon>
        <taxon>Bifidobacteriales</taxon>
        <taxon>Bifidobacteriaceae</taxon>
        <taxon>Bifidobacterium</taxon>
    </lineage>
</organism>
<reference evidence="1 2" key="1">
    <citation type="journal article" date="2018" name="Int. J. Syst. Evol. Microbiol.">
        <title>Bifidobacterium callitrichidarum sp. nov. from the faeces of the emperor tamarin (Saguinus imperator).</title>
        <authorList>
            <person name="Modesto M."/>
            <person name="Michelini S."/>
            <person name="Sansosti M.C."/>
            <person name="De Filippo C."/>
            <person name="Cavalieri D."/>
            <person name="Qvirist L."/>
            <person name="Andlid T."/>
            <person name="Spiezio C."/>
            <person name="Sandri C."/>
            <person name="Pascarelli S."/>
            <person name="Sgorbati B."/>
            <person name="Mattarelli P."/>
        </authorList>
    </citation>
    <scope>NUCLEOTIDE SEQUENCE [LARGE SCALE GENOMIC DNA]</scope>
    <source>
        <strain evidence="1 2">TRI 5</strain>
    </source>
</reference>
<sequence>MEDYRLKTSFTVPAVDDAGFAALAGGFQRRLTAADGITDATVLADIAGHRLHVGFDVKAKSFRDANYRCARLILETLASSDGMVGVIDFDSLPDRKAVEEAGRPYMTHVVRQLTQVRRG</sequence>
<dbReference type="AlphaFoldDB" id="A0A2U2N920"/>
<dbReference type="Proteomes" id="UP000245876">
    <property type="component" value="Unassembled WGS sequence"/>
</dbReference>
<keyword evidence="2" id="KW-1185">Reference proteome</keyword>
<dbReference type="EMBL" id="QFFM01000012">
    <property type="protein sequence ID" value="PWG65603.1"/>
    <property type="molecule type" value="Genomic_DNA"/>
</dbReference>